<protein>
    <recommendedName>
        <fullName evidence="1">Integrase catalytic domain-containing protein</fullName>
    </recommendedName>
</protein>
<dbReference type="SUPFAM" id="SSF53098">
    <property type="entry name" value="Ribonuclease H-like"/>
    <property type="match status" value="2"/>
</dbReference>
<dbReference type="Gene3D" id="3.30.420.10">
    <property type="entry name" value="Ribonuclease H-like superfamily/Ribonuclease H"/>
    <property type="match status" value="2"/>
</dbReference>
<name>A0AAD5NEK9_ACENE</name>
<sequence>MINPEEVECSHSFRFGFRVTNNEAEYEALLVGMGVVEALGVDFLLVKSDSQLVVNQGVGDPTSQSIPILDRSNRGLPLMWHSPCRSRSSAQAKENRYPVLPCRRIPLPQREIPPLHRCRHLDDATWALNEGLDLIGPLSATPGQAKHAVVTIDYLTRWVDAKALVRITKKKTISFVKEDIVCRFGTLMAIITDLGKQFDNANFREFFEDRNIDLRFASVAHPQTNELVEATNKTIKKLLKKKLQQKKGLWVEELPNVLWAYRTTRKTATWETPYSLVFKN</sequence>
<dbReference type="PANTHER" id="PTHR48475:SF2">
    <property type="entry name" value="RIBONUCLEASE H"/>
    <property type="match status" value="1"/>
</dbReference>
<dbReference type="GO" id="GO:0003676">
    <property type="term" value="F:nucleic acid binding"/>
    <property type="evidence" value="ECO:0007669"/>
    <property type="project" value="InterPro"/>
</dbReference>
<organism evidence="2 3">
    <name type="scientific">Acer negundo</name>
    <name type="common">Box elder</name>
    <dbReference type="NCBI Taxonomy" id="4023"/>
    <lineage>
        <taxon>Eukaryota</taxon>
        <taxon>Viridiplantae</taxon>
        <taxon>Streptophyta</taxon>
        <taxon>Embryophyta</taxon>
        <taxon>Tracheophyta</taxon>
        <taxon>Spermatophyta</taxon>
        <taxon>Magnoliopsida</taxon>
        <taxon>eudicotyledons</taxon>
        <taxon>Gunneridae</taxon>
        <taxon>Pentapetalae</taxon>
        <taxon>rosids</taxon>
        <taxon>malvids</taxon>
        <taxon>Sapindales</taxon>
        <taxon>Sapindaceae</taxon>
        <taxon>Hippocastanoideae</taxon>
        <taxon>Acereae</taxon>
        <taxon>Acer</taxon>
    </lineage>
</organism>
<evidence type="ECO:0000259" key="1">
    <source>
        <dbReference type="PROSITE" id="PS50994"/>
    </source>
</evidence>
<keyword evidence="3" id="KW-1185">Reference proteome</keyword>
<dbReference type="AlphaFoldDB" id="A0AAD5NEK9"/>
<dbReference type="GO" id="GO:0004523">
    <property type="term" value="F:RNA-DNA hybrid ribonuclease activity"/>
    <property type="evidence" value="ECO:0007669"/>
    <property type="project" value="InterPro"/>
</dbReference>
<dbReference type="Pfam" id="PF13456">
    <property type="entry name" value="RVT_3"/>
    <property type="match status" value="1"/>
</dbReference>
<comment type="caution">
    <text evidence="2">The sequence shown here is derived from an EMBL/GenBank/DDBJ whole genome shotgun (WGS) entry which is preliminary data.</text>
</comment>
<dbReference type="InterPro" id="IPR002156">
    <property type="entry name" value="RNaseH_domain"/>
</dbReference>
<dbReference type="PROSITE" id="PS50994">
    <property type="entry name" value="INTEGRASE"/>
    <property type="match status" value="1"/>
</dbReference>
<evidence type="ECO:0000313" key="3">
    <source>
        <dbReference type="Proteomes" id="UP001064489"/>
    </source>
</evidence>
<dbReference type="InterPro" id="IPR036397">
    <property type="entry name" value="RNaseH_sf"/>
</dbReference>
<dbReference type="GO" id="GO:0015074">
    <property type="term" value="P:DNA integration"/>
    <property type="evidence" value="ECO:0007669"/>
    <property type="project" value="InterPro"/>
</dbReference>
<reference evidence="2" key="1">
    <citation type="journal article" date="2022" name="Plant J.">
        <title>Strategies of tolerance reflected in two North American maple genomes.</title>
        <authorList>
            <person name="McEvoy S.L."/>
            <person name="Sezen U.U."/>
            <person name="Trouern-Trend A."/>
            <person name="McMahon S.M."/>
            <person name="Schaberg P.G."/>
            <person name="Yang J."/>
            <person name="Wegrzyn J.L."/>
            <person name="Swenson N.G."/>
        </authorList>
    </citation>
    <scope>NUCLEOTIDE SEQUENCE</scope>
    <source>
        <strain evidence="2">91603</strain>
    </source>
</reference>
<dbReference type="Proteomes" id="UP001064489">
    <property type="component" value="Chromosome 11"/>
</dbReference>
<gene>
    <name evidence="2" type="ORF">LWI28_010675</name>
</gene>
<evidence type="ECO:0000313" key="2">
    <source>
        <dbReference type="EMBL" id="KAI9153391.1"/>
    </source>
</evidence>
<accession>A0AAD5NEK9</accession>
<dbReference type="PANTHER" id="PTHR48475">
    <property type="entry name" value="RIBONUCLEASE H"/>
    <property type="match status" value="1"/>
</dbReference>
<dbReference type="InterPro" id="IPR001584">
    <property type="entry name" value="Integrase_cat-core"/>
</dbReference>
<feature type="domain" description="Integrase catalytic" evidence="1">
    <location>
        <begin position="110"/>
        <end position="280"/>
    </location>
</feature>
<reference evidence="2" key="2">
    <citation type="submission" date="2023-02" db="EMBL/GenBank/DDBJ databases">
        <authorList>
            <person name="Swenson N.G."/>
            <person name="Wegrzyn J.L."/>
            <person name="Mcevoy S.L."/>
        </authorList>
    </citation>
    <scope>NUCLEOTIDE SEQUENCE</scope>
    <source>
        <strain evidence="2">91603</strain>
        <tissue evidence="2">Leaf</tissue>
    </source>
</reference>
<proteinExistence type="predicted"/>
<dbReference type="EMBL" id="JAJSOW010000108">
    <property type="protein sequence ID" value="KAI9153391.1"/>
    <property type="molecule type" value="Genomic_DNA"/>
</dbReference>
<dbReference type="InterPro" id="IPR012337">
    <property type="entry name" value="RNaseH-like_sf"/>
</dbReference>